<dbReference type="RefSeq" id="WP_094161976.1">
    <property type="nucleotide sequence ID" value="NZ_LT592171.1"/>
</dbReference>
<feature type="transmembrane region" description="Helical" evidence="1">
    <location>
        <begin position="6"/>
        <end position="33"/>
    </location>
</feature>
<keyword evidence="1" id="KW-0812">Transmembrane</keyword>
<organism evidence="2 3">
    <name type="scientific">Thiomonas delicata</name>
    <name type="common">Thiomonas cuprina</name>
    <dbReference type="NCBI Taxonomy" id="364030"/>
    <lineage>
        <taxon>Bacteria</taxon>
        <taxon>Pseudomonadati</taxon>
        <taxon>Pseudomonadota</taxon>
        <taxon>Betaproteobacteria</taxon>
        <taxon>Burkholderiales</taxon>
        <taxon>Thiomonas</taxon>
    </lineage>
</organism>
<evidence type="ECO:0000313" key="2">
    <source>
        <dbReference type="EMBL" id="SBP90036.1"/>
    </source>
</evidence>
<protein>
    <submittedName>
        <fullName evidence="2">Uncharacterized protein</fullName>
    </submittedName>
</protein>
<sequence>MTASQTLWLYGAVVILTAAACATLPRAMAALAGRLDRRGAGRLRLVVRDQALQHLARDVHILAYLQILAVVVLAIRAHDPAIGVLVAASGWLALTLAASSLRRRGRRLQGM</sequence>
<dbReference type="AlphaFoldDB" id="A0A238D9P6"/>
<dbReference type="EMBL" id="FLMQ01000058">
    <property type="protein sequence ID" value="SBP90036.1"/>
    <property type="molecule type" value="Genomic_DNA"/>
</dbReference>
<accession>A0A238D9P6</accession>
<keyword evidence="1" id="KW-0472">Membrane</keyword>
<proteinExistence type="predicted"/>
<dbReference type="Proteomes" id="UP000214566">
    <property type="component" value="Unassembled WGS sequence"/>
</dbReference>
<gene>
    <name evidence="2" type="ORF">THIARS_90186</name>
</gene>
<evidence type="ECO:0000256" key="1">
    <source>
        <dbReference type="SAM" id="Phobius"/>
    </source>
</evidence>
<evidence type="ECO:0000313" key="3">
    <source>
        <dbReference type="Proteomes" id="UP000214566"/>
    </source>
</evidence>
<keyword evidence="3" id="KW-1185">Reference proteome</keyword>
<keyword evidence="1" id="KW-1133">Transmembrane helix</keyword>
<reference evidence="2 3" key="1">
    <citation type="submission" date="2016-06" db="EMBL/GenBank/DDBJ databases">
        <authorList>
            <person name="Kjaerup R.B."/>
            <person name="Dalgaard T.S."/>
            <person name="Juul-Madsen H.R."/>
        </authorList>
    </citation>
    <scope>NUCLEOTIDE SEQUENCE [LARGE SCALE GENOMIC DNA]</scope>
    <source>
        <strain evidence="2 3">DSM 16361</strain>
    </source>
</reference>
<feature type="transmembrane region" description="Helical" evidence="1">
    <location>
        <begin position="81"/>
        <end position="101"/>
    </location>
</feature>
<name>A0A238D9P6_THIDL</name>